<dbReference type="Proteomes" id="UP001642464">
    <property type="component" value="Unassembled WGS sequence"/>
</dbReference>
<proteinExistence type="predicted"/>
<feature type="transmembrane region" description="Helical" evidence="1">
    <location>
        <begin position="256"/>
        <end position="280"/>
    </location>
</feature>
<feature type="transmembrane region" description="Helical" evidence="1">
    <location>
        <begin position="295"/>
        <end position="318"/>
    </location>
</feature>
<keyword evidence="1" id="KW-0472">Membrane</keyword>
<feature type="transmembrane region" description="Helical" evidence="1">
    <location>
        <begin position="348"/>
        <end position="370"/>
    </location>
</feature>
<feature type="transmembrane region" description="Helical" evidence="1">
    <location>
        <begin position="402"/>
        <end position="421"/>
    </location>
</feature>
<feature type="transmembrane region" description="Helical" evidence="1">
    <location>
        <begin position="133"/>
        <end position="152"/>
    </location>
</feature>
<sequence>MDASEISRLQEYLRNKFSVPTLSIRGRANKDDSAEVYLGEEFIGVIFRDDEEGDEPTLSEAPAGIVGNFVAKRPVLSISVFSIGLTALAVVGLRQAGGVGAIIASSFMINALVAVALPVAIAAMEPRSKVGRIMFLMLMIVATGLLVAASVGDIKFLSAAPAPPLWLTLTTAGFALYLCALTPMMSGIVRLGVLAPLAAILGVGGAAGHFAVEAMLASPEGAGAVAIALATGASIGAGVSADFSKFFAKGFSRRRAAAAAGHAAVAPIMFTVLAVASLFAVQSINANFGVIEWRIIWPGLTAVMASSIGAMIAVAGALSIEEISEMVAVDENRRRQWFSASWRPFRRLLPVTTSLAVAAIAGVVAVIAVFEAGFAAPVSLIAFFVLIAFAAGISFVSFRTSIMIAGLLGFSALLAGYGYQALGLSLPPLLERLIALTIGAVALGHLTVSWRDAGDQWRNARDVVENALSDGLRRYLFLVGAGAVSLFVSSQTFSWPGGRRGRRVLSGDGLP</sequence>
<feature type="transmembrane region" description="Helical" evidence="1">
    <location>
        <begin position="75"/>
        <end position="93"/>
    </location>
</feature>
<feature type="transmembrane region" description="Helical" evidence="1">
    <location>
        <begin position="164"/>
        <end position="181"/>
    </location>
</feature>
<evidence type="ECO:0000256" key="1">
    <source>
        <dbReference type="SAM" id="Phobius"/>
    </source>
</evidence>
<keyword evidence="1" id="KW-0812">Transmembrane</keyword>
<keyword evidence="1" id="KW-1133">Transmembrane helix</keyword>
<dbReference type="EMBL" id="CAXAMM010017779">
    <property type="protein sequence ID" value="CAK9042049.1"/>
    <property type="molecule type" value="Genomic_DNA"/>
</dbReference>
<gene>
    <name evidence="2" type="ORF">SCF082_LOCUS24236</name>
</gene>
<feature type="transmembrane region" description="Helical" evidence="1">
    <location>
        <begin position="224"/>
        <end position="244"/>
    </location>
</feature>
<evidence type="ECO:0008006" key="4">
    <source>
        <dbReference type="Google" id="ProtNLM"/>
    </source>
</evidence>
<feature type="transmembrane region" description="Helical" evidence="1">
    <location>
        <begin position="475"/>
        <end position="495"/>
    </location>
</feature>
<feature type="transmembrane region" description="Helical" evidence="1">
    <location>
        <begin position="193"/>
        <end position="212"/>
    </location>
</feature>
<evidence type="ECO:0000313" key="2">
    <source>
        <dbReference type="EMBL" id="CAK9042049.1"/>
    </source>
</evidence>
<comment type="caution">
    <text evidence="2">The sequence shown here is derived from an EMBL/GenBank/DDBJ whole genome shotgun (WGS) entry which is preliminary data.</text>
</comment>
<accession>A0ABP0LU68</accession>
<feature type="transmembrane region" description="Helical" evidence="1">
    <location>
        <begin position="433"/>
        <end position="454"/>
    </location>
</feature>
<organism evidence="2 3">
    <name type="scientific">Durusdinium trenchii</name>
    <dbReference type="NCBI Taxonomy" id="1381693"/>
    <lineage>
        <taxon>Eukaryota</taxon>
        <taxon>Sar</taxon>
        <taxon>Alveolata</taxon>
        <taxon>Dinophyceae</taxon>
        <taxon>Suessiales</taxon>
        <taxon>Symbiodiniaceae</taxon>
        <taxon>Durusdinium</taxon>
    </lineage>
</organism>
<protein>
    <recommendedName>
        <fullName evidence="4">H(+)-exporting diphosphatase</fullName>
    </recommendedName>
</protein>
<reference evidence="2 3" key="1">
    <citation type="submission" date="2024-02" db="EMBL/GenBank/DDBJ databases">
        <authorList>
            <person name="Chen Y."/>
            <person name="Shah S."/>
            <person name="Dougan E. K."/>
            <person name="Thang M."/>
            <person name="Chan C."/>
        </authorList>
    </citation>
    <scope>NUCLEOTIDE SEQUENCE [LARGE SCALE GENOMIC DNA]</scope>
</reference>
<keyword evidence="3" id="KW-1185">Reference proteome</keyword>
<feature type="transmembrane region" description="Helical" evidence="1">
    <location>
        <begin position="376"/>
        <end position="395"/>
    </location>
</feature>
<feature type="transmembrane region" description="Helical" evidence="1">
    <location>
        <begin position="99"/>
        <end position="121"/>
    </location>
</feature>
<dbReference type="InterPro" id="IPR021473">
    <property type="entry name" value="DUF3126"/>
</dbReference>
<name>A0ABP0LU68_9DINO</name>
<dbReference type="Pfam" id="PF11324">
    <property type="entry name" value="DUF3126"/>
    <property type="match status" value="1"/>
</dbReference>
<evidence type="ECO:0000313" key="3">
    <source>
        <dbReference type="Proteomes" id="UP001642464"/>
    </source>
</evidence>